<evidence type="ECO:0000313" key="2">
    <source>
        <dbReference type="EMBL" id="KAB2586287.1"/>
    </source>
</evidence>
<gene>
    <name evidence="2" type="ORF">BS297_06065</name>
</gene>
<dbReference type="AlphaFoldDB" id="A0A5N5E7T0"/>
<name>A0A5N5E7T0_RHOER</name>
<proteinExistence type="predicted"/>
<dbReference type="Proteomes" id="UP000325576">
    <property type="component" value="Unassembled WGS sequence"/>
</dbReference>
<dbReference type="Pfam" id="PF10593">
    <property type="entry name" value="Z1"/>
    <property type="match status" value="1"/>
</dbReference>
<evidence type="ECO:0000259" key="1">
    <source>
        <dbReference type="Pfam" id="PF10593"/>
    </source>
</evidence>
<evidence type="ECO:0000313" key="3">
    <source>
        <dbReference type="Proteomes" id="UP000325576"/>
    </source>
</evidence>
<organism evidence="2 3">
    <name type="scientific">Rhodococcus erythropolis</name>
    <name type="common">Arthrobacter picolinophilus</name>
    <dbReference type="NCBI Taxonomy" id="1833"/>
    <lineage>
        <taxon>Bacteria</taxon>
        <taxon>Bacillati</taxon>
        <taxon>Actinomycetota</taxon>
        <taxon>Actinomycetes</taxon>
        <taxon>Mycobacteriales</taxon>
        <taxon>Nocardiaceae</taxon>
        <taxon>Rhodococcus</taxon>
        <taxon>Rhodococcus erythropolis group</taxon>
    </lineage>
</organism>
<dbReference type="EMBL" id="MRBO01000222">
    <property type="protein sequence ID" value="KAB2586287.1"/>
    <property type="molecule type" value="Genomic_DNA"/>
</dbReference>
<sequence length="988" mass="111241">MNNDPSWADSLKPTLIAFTKGPRHLVNAINFLSGSEVTSEQIADYLEAADSGNQNLIQFRISIKKWDCEISPKWQDSDSTSDPRTTERRMKILDLLGFSSNESSRLNNLSPIDIEQTVVIAKDFEPWYSDARALRSSMYWDGYVEYLAETSGWPADSIQSLDETTTEVVQRLSDPQRLEAKQTKGMVVGYVQSGKTANFTGVIAKAIDTGYRFVIVLTGTIELLRSQTQHRLDMELVGVENILDGQDSENPEVVRELDYQQDNDWIENKFIRHGEPLEQGAGPRIRRLTTHHKDYKRLTQGKTQLRFDGLARGKNLNDPENLSRASAYLAVVKKNPAALKKLIQDIRPSKHLNHLPILIIDDESDLASVDTTNPKKGIDSNTGERSTRTTINLLISELMKLCPRAQYIGYTATPFANVFINPDDDSDLFPSNFLLSLRRPPGYMGVTDFHDLDTRWDDKEPNMRNSNEKAYVRSLNSDPQTNPIGRNKELQEALDSFVLSAAIKKYRESNSSRKFKHHTMLVHESVKTADHADTYDIVTHLWKTNRYGSPESLVRLKSLWARDHVKVSAVRSLGEPIPSSFDELKPHLARAIEKLTEGGVPVSVVNSDPSIQENQQSIDFESQDVWRILVGGTKLSRGFTIEGLTVSYYRRRTLQADTMMQAGRWFGFRPGYQDLVRLYIRRDDEIDLYKAFEALLLDEESFRLELERYSGLTDDGHPEVEPWQIPPLVSQHLPWLRPTARNKMWNARITEKAVGGSAVDLYSPPPTSDLVNRSHNLHTVGLPLLRAATTRLSLPYRIPGETGDVTICTGIIDAKTMLTMLDPRTGMRWHEDFAPTFGPTLKFLQNATQSGAIDSWRIVWPQTRALTNTSHFDTPVPIVDRGKRTGRIDYVGSDKKHRDVAERLSGTSKILAVDSPPYDGLVSASGRRGTVLIYLARDREAVNANNEGHDLMALITLVIPQRAVGQGGSKITWSVQQPSLKGQAAVNI</sequence>
<protein>
    <recommendedName>
        <fullName evidence="1">Putative endonuclease Z1 domain-containing protein</fullName>
    </recommendedName>
</protein>
<reference evidence="2 3" key="1">
    <citation type="journal article" date="2017" name="Poromechanics V (2013)">
        <title>Genomic Characterization of the Arsenic-Tolerant Actinobacterium, &lt;i&gt;Rhodococcus erythropolis&lt;/i&gt; S43.</title>
        <authorList>
            <person name="Retamal-Morales G."/>
            <person name="Mehnert M."/>
            <person name="Schwabe R."/>
            <person name="Tischler D."/>
            <person name="Schloemann M."/>
            <person name="Levican G.J."/>
        </authorList>
    </citation>
    <scope>NUCLEOTIDE SEQUENCE [LARGE SCALE GENOMIC DNA]</scope>
    <source>
        <strain evidence="2 3">S43</strain>
    </source>
</reference>
<dbReference type="InterPro" id="IPR018310">
    <property type="entry name" value="Put_endonuclease_Z1-dom"/>
</dbReference>
<dbReference type="SUPFAM" id="SSF52540">
    <property type="entry name" value="P-loop containing nucleoside triphosphate hydrolases"/>
    <property type="match status" value="1"/>
</dbReference>
<feature type="domain" description="Putative endonuclease Z1" evidence="1">
    <location>
        <begin position="489"/>
        <end position="732"/>
    </location>
</feature>
<accession>A0A5N5E7T0</accession>
<comment type="caution">
    <text evidence="2">The sequence shown here is derived from an EMBL/GenBank/DDBJ whole genome shotgun (WGS) entry which is preliminary data.</text>
</comment>
<dbReference type="InterPro" id="IPR027417">
    <property type="entry name" value="P-loop_NTPase"/>
</dbReference>